<dbReference type="EMBL" id="OA570681">
    <property type="protein sequence ID" value="CAD7203485.1"/>
    <property type="molecule type" value="Genomic_DNA"/>
</dbReference>
<organism evidence="1">
    <name type="scientific">Timema douglasi</name>
    <name type="common">Walking stick</name>
    <dbReference type="NCBI Taxonomy" id="61478"/>
    <lineage>
        <taxon>Eukaryota</taxon>
        <taxon>Metazoa</taxon>
        <taxon>Ecdysozoa</taxon>
        <taxon>Arthropoda</taxon>
        <taxon>Hexapoda</taxon>
        <taxon>Insecta</taxon>
        <taxon>Pterygota</taxon>
        <taxon>Neoptera</taxon>
        <taxon>Polyneoptera</taxon>
        <taxon>Phasmatodea</taxon>
        <taxon>Timematodea</taxon>
        <taxon>Timematoidea</taxon>
        <taxon>Timematidae</taxon>
        <taxon>Timema</taxon>
    </lineage>
</organism>
<reference evidence="1" key="1">
    <citation type="submission" date="2020-11" db="EMBL/GenBank/DDBJ databases">
        <authorList>
            <person name="Tran Van P."/>
        </authorList>
    </citation>
    <scope>NUCLEOTIDE SEQUENCE</scope>
</reference>
<name>A0A7R8ZEG0_TIMDO</name>
<protein>
    <submittedName>
        <fullName evidence="1">Uncharacterized protein</fullName>
    </submittedName>
</protein>
<gene>
    <name evidence="1" type="ORF">TDIB3V08_LOCUS9655</name>
</gene>
<evidence type="ECO:0000313" key="1">
    <source>
        <dbReference type="EMBL" id="CAD7203485.1"/>
    </source>
</evidence>
<proteinExistence type="predicted"/>
<sequence length="192" mass="21370">MKKRKSWNVGCSASWGARQCCVPWREPRLCPLPLTSGTVGQGLGRRPARPQEPWWLETTSPLKTIGPVGPACPGGNQHLRRGREENTLSLLDRDLNIELLRPRPSGSTRNKRISQLCHRDLPIIGSIVYCESSTLDHATTKVGASHFMESAPDQSFALLLRLYRSRSSRRSIFPLAVLGIASMNSTPPWSLF</sequence>
<accession>A0A7R8ZEG0</accession>
<dbReference type="AlphaFoldDB" id="A0A7R8ZEG0"/>